<dbReference type="Pfam" id="PF00626">
    <property type="entry name" value="Gelsolin"/>
    <property type="match status" value="3"/>
</dbReference>
<protein>
    <submittedName>
        <fullName evidence="3">Venom gelsolin-like protein 1</fullName>
    </submittedName>
</protein>
<dbReference type="EMBL" id="KY030980">
    <property type="protein sequence ID" value="ATU82731.1"/>
    <property type="molecule type" value="mRNA"/>
</dbReference>
<evidence type="ECO:0000259" key="2">
    <source>
        <dbReference type="Pfam" id="PF00626"/>
    </source>
</evidence>
<dbReference type="SUPFAM" id="SSF55753">
    <property type="entry name" value="Actin depolymerizing proteins"/>
    <property type="match status" value="3"/>
</dbReference>
<dbReference type="CDD" id="cd11290">
    <property type="entry name" value="gelsolin_S1_like"/>
    <property type="match status" value="1"/>
</dbReference>
<feature type="domain" description="Gelsolin-like" evidence="2">
    <location>
        <begin position="64"/>
        <end position="145"/>
    </location>
</feature>
<dbReference type="GO" id="GO:0051015">
    <property type="term" value="F:actin filament binding"/>
    <property type="evidence" value="ECO:0007669"/>
    <property type="project" value="InterPro"/>
</dbReference>
<dbReference type="GO" id="GO:0051016">
    <property type="term" value="P:barbed-end actin filament capping"/>
    <property type="evidence" value="ECO:0007669"/>
    <property type="project" value="TreeGrafter"/>
</dbReference>
<dbReference type="CDD" id="cd11292">
    <property type="entry name" value="gelsolin_S3_like"/>
    <property type="match status" value="1"/>
</dbReference>
<dbReference type="SMART" id="SM00262">
    <property type="entry name" value="GEL"/>
    <property type="match status" value="3"/>
</dbReference>
<feature type="domain" description="Gelsolin-like" evidence="2">
    <location>
        <begin position="312"/>
        <end position="381"/>
    </location>
</feature>
<name>A0A2K8JM62_PRIPG</name>
<dbReference type="InterPro" id="IPR007122">
    <property type="entry name" value="Villin/Gelsolin"/>
</dbReference>
<evidence type="ECO:0000256" key="1">
    <source>
        <dbReference type="ARBA" id="ARBA00022737"/>
    </source>
</evidence>
<dbReference type="FunFam" id="3.40.20.10:FF:000002">
    <property type="entry name" value="Gelsolin"/>
    <property type="match status" value="1"/>
</dbReference>
<organism evidence="3">
    <name type="scientific">Pristhesancus plagipennis</name>
    <name type="common">Common assassin bug</name>
    <dbReference type="NCBI Taxonomy" id="1955184"/>
    <lineage>
        <taxon>Eukaryota</taxon>
        <taxon>Metazoa</taxon>
        <taxon>Ecdysozoa</taxon>
        <taxon>Arthropoda</taxon>
        <taxon>Hexapoda</taxon>
        <taxon>Insecta</taxon>
        <taxon>Pterygota</taxon>
        <taxon>Neoptera</taxon>
        <taxon>Paraneoptera</taxon>
        <taxon>Hemiptera</taxon>
        <taxon>Heteroptera</taxon>
        <taxon>Panheteroptera</taxon>
        <taxon>Cimicomorpha</taxon>
        <taxon>Reduviidae</taxon>
        <taxon>Harpactorinae</taxon>
        <taxon>Harpactorini</taxon>
        <taxon>Pristhesancus</taxon>
    </lineage>
</organism>
<feature type="domain" description="Gelsolin-like" evidence="2">
    <location>
        <begin position="184"/>
        <end position="253"/>
    </location>
</feature>
<dbReference type="InterPro" id="IPR029006">
    <property type="entry name" value="ADF-H/Gelsolin-like_dom_sf"/>
</dbReference>
<dbReference type="GO" id="GO:0051014">
    <property type="term" value="P:actin filament severing"/>
    <property type="evidence" value="ECO:0007669"/>
    <property type="project" value="TreeGrafter"/>
</dbReference>
<evidence type="ECO:0000313" key="3">
    <source>
        <dbReference type="EMBL" id="ATU82731.1"/>
    </source>
</evidence>
<dbReference type="GO" id="GO:0005546">
    <property type="term" value="F:phosphatidylinositol-4,5-bisphosphate binding"/>
    <property type="evidence" value="ECO:0007669"/>
    <property type="project" value="TreeGrafter"/>
</dbReference>
<dbReference type="PANTHER" id="PTHR11977">
    <property type="entry name" value="VILLIN"/>
    <property type="match status" value="1"/>
</dbReference>
<dbReference type="GO" id="GO:0008154">
    <property type="term" value="P:actin polymerization or depolymerization"/>
    <property type="evidence" value="ECO:0007669"/>
    <property type="project" value="TreeGrafter"/>
</dbReference>
<dbReference type="Gene3D" id="3.40.20.10">
    <property type="entry name" value="Severin"/>
    <property type="match status" value="3"/>
</dbReference>
<dbReference type="CDD" id="cd11289">
    <property type="entry name" value="gelsolin_S2_like"/>
    <property type="match status" value="1"/>
</dbReference>
<keyword evidence="1" id="KW-0677">Repeat</keyword>
<dbReference type="GO" id="GO:0015629">
    <property type="term" value="C:actin cytoskeleton"/>
    <property type="evidence" value="ECO:0007669"/>
    <property type="project" value="TreeGrafter"/>
</dbReference>
<accession>A0A2K8JM62</accession>
<dbReference type="GO" id="GO:0005737">
    <property type="term" value="C:cytoplasm"/>
    <property type="evidence" value="ECO:0007669"/>
    <property type="project" value="TreeGrafter"/>
</dbReference>
<sequence length="400" mass="44078">MFSRMKLGALVRAALKDITLVAVFISFCVTYSDARVVRAMHPNFKGAGQKDGIEIWRIESFEPVPLKTTDYGKFHEGDSYILLSSREDKSKKGTFSWDIHFWLGKSTSQDESGAAAILSVELDDGLGGSPVQHREVQEHESEQFLKYFPAGVRYLPGGVASGFKHTDINAPGEKKLYQVKGKKNVRVRLVQLDIKSLNNGDCFILDSGNEIYVWVGSQAKGTERLKAISAANQIRDQDHNGRAKVTVVDGSSTATEVSDFFSALGSGSPSQVANAPATDDDQEFEKKQDSIADLYKISDASGKLVSEKIAQKPLKQSNLKSEDCFILDTGSSGIYVWVGRGSTVQEKVESLKRGQTFIEEKKYPAWTHLRRVVEGGEPTAFKEYFDGWRDTQLAGGIGRG</sequence>
<dbReference type="InterPro" id="IPR007123">
    <property type="entry name" value="Gelsolin-like_dom"/>
</dbReference>
<dbReference type="AlphaFoldDB" id="A0A2K8JM62"/>
<proteinExistence type="evidence at transcript level"/>
<dbReference type="PANTHER" id="PTHR11977:SF123">
    <property type="entry name" value="GELSOLIN"/>
    <property type="match status" value="1"/>
</dbReference>
<reference evidence="3" key="1">
    <citation type="submission" date="2016-10" db="EMBL/GenBank/DDBJ databases">
        <title>The assassin bug Pristhesancus plagipennis produces two different types of venom.</title>
        <authorList>
            <person name="Walker A.A."/>
            <person name="Herzig V."/>
            <person name="Jin J."/>
            <person name="Fry B.G."/>
            <person name="King G.F."/>
        </authorList>
    </citation>
    <scope>NUCLEOTIDE SEQUENCE</scope>
</reference>